<proteinExistence type="inferred from homology"/>
<evidence type="ECO:0000313" key="6">
    <source>
        <dbReference type="EMBL" id="ACK37753.1"/>
    </source>
</evidence>
<feature type="transmembrane region" description="Helical" evidence="4">
    <location>
        <begin position="57"/>
        <end position="75"/>
    </location>
</feature>
<dbReference type="EMBL" id="FJ407207">
    <property type="protein sequence ID" value="ACK37722.1"/>
    <property type="molecule type" value="Genomic_DNA"/>
</dbReference>
<dbReference type="EMBL" id="FJ407211">
    <property type="protein sequence ID" value="ACK37753.1"/>
    <property type="molecule type" value="Genomic_DNA"/>
</dbReference>
<evidence type="ECO:0000256" key="4">
    <source>
        <dbReference type="SAM" id="Phobius"/>
    </source>
</evidence>
<evidence type="ECO:0000256" key="3">
    <source>
        <dbReference type="ARBA" id="ARBA00022518"/>
    </source>
</evidence>
<feature type="transmembrane region" description="Helical" evidence="4">
    <location>
        <begin position="7"/>
        <end position="27"/>
    </location>
</feature>
<reference evidence="5" key="1">
    <citation type="submission" date="2008-10" db="EMBL/GenBank/DDBJ databases">
        <authorList>
            <person name="Wu E."/>
            <person name="Zha X."/>
            <person name="Yu X."/>
            <person name="Zhang G."/>
            <person name="Wu Y."/>
            <person name="Fan Y."/>
            <person name="Ren Y."/>
            <person name="Kong W."/>
        </authorList>
    </citation>
    <scope>NUCLEOTIDE SEQUENCE</scope>
    <source>
        <strain evidence="5">HPV58SC39</strain>
        <strain evidence="6">HPV58SC79</strain>
        <strain evidence="7">HPV58SC90</strain>
    </source>
</reference>
<keyword evidence="4" id="KW-1133">Transmembrane helix</keyword>
<dbReference type="Pfam" id="PF03025">
    <property type="entry name" value="Papilloma_E5"/>
    <property type="match status" value="1"/>
</dbReference>
<name>B8XNF0_HPV58</name>
<accession>B8XNF0</accession>
<feature type="transmembrane region" description="Helical" evidence="4">
    <location>
        <begin position="33"/>
        <end position="50"/>
    </location>
</feature>
<keyword evidence="3" id="KW-0244">Early protein</keyword>
<organismHost>
    <name type="scientific">Homo sapiens</name>
    <name type="common">Human</name>
    <dbReference type="NCBI Taxonomy" id="9606"/>
</organismHost>
<comment type="similarity">
    <text evidence="1">Belongs to the papillomaviridae E5 protein family.</text>
</comment>
<keyword evidence="4" id="KW-0472">Membrane</keyword>
<dbReference type="EMBL" id="FJ407212">
    <property type="protein sequence ID" value="ACK37761.1"/>
    <property type="molecule type" value="Genomic_DNA"/>
</dbReference>
<evidence type="ECO:0000313" key="5">
    <source>
        <dbReference type="EMBL" id="ACK37722.1"/>
    </source>
</evidence>
<evidence type="ECO:0000256" key="1">
    <source>
        <dbReference type="ARBA" id="ARBA00006650"/>
    </source>
</evidence>
<organism evidence="5">
    <name type="scientific">Human papillomavirus 58</name>
    <dbReference type="NCBI Taxonomy" id="10598"/>
    <lineage>
        <taxon>Viruses</taxon>
        <taxon>Monodnaviria</taxon>
        <taxon>Shotokuvirae</taxon>
        <taxon>Cossaviricota</taxon>
        <taxon>Papovaviricetes</taxon>
        <taxon>Zurhausenvirales</taxon>
        <taxon>Papillomaviridae</taxon>
        <taxon>Firstpapillomavirinae</taxon>
        <taxon>Alphapapillomavirus</taxon>
        <taxon>Alphapapillomavirus 9</taxon>
    </lineage>
</organism>
<dbReference type="InterPro" id="IPR004270">
    <property type="entry name" value="Papilloma_E5_alpha"/>
</dbReference>
<evidence type="ECO:0000313" key="7">
    <source>
        <dbReference type="EMBL" id="ACK37761.1"/>
    </source>
</evidence>
<keyword evidence="4" id="KW-0812">Transmembrane</keyword>
<evidence type="ECO:0000256" key="2">
    <source>
        <dbReference type="ARBA" id="ARBA00017217"/>
    </source>
</evidence>
<sequence length="82" mass="9648">MLSVYTMILPIFVVCFILFLCLCIFLRPLVLSISIYAWLLVLVLLLWVSVGSALRIFFCYLIFLYIPMMCINFHAQYLTQQD</sequence>
<protein>
    <recommendedName>
        <fullName evidence="2">Probable protein E5</fullName>
    </recommendedName>
</protein>
<reference evidence="5" key="2">
    <citation type="journal article" date="2009" name="J. Gen. Virol.">
        <title>Profile of physical status and gene variation of human papillomavirus 58 genome in cervical cancer.</title>
        <authorList>
            <person name="Wu E.Q."/>
            <person name="Zha X."/>
            <person name="Yu X.H."/>
            <person name="Zhang G.N."/>
            <person name="Wu Y.G."/>
            <person name="Fan Y."/>
            <person name="Ren Y."/>
            <person name="Kong L.Q."/>
            <person name="Kong W."/>
        </authorList>
    </citation>
    <scope>NUCLEOTIDE SEQUENCE</scope>
    <source>
        <strain evidence="5">HPV58SC39</strain>
        <strain evidence="6">HPV58SC79</strain>
        <strain evidence="7">HPV58SC90</strain>
    </source>
</reference>